<dbReference type="EMBL" id="JARAYU010000018">
    <property type="protein sequence ID" value="MDX3705247.1"/>
    <property type="molecule type" value="Genomic_DNA"/>
</dbReference>
<proteinExistence type="predicted"/>
<evidence type="ECO:0000313" key="1">
    <source>
        <dbReference type="EMBL" id="MDX3705247.1"/>
    </source>
</evidence>
<gene>
    <name evidence="1" type="ORF">PV662_36990</name>
</gene>
<dbReference type="RefSeq" id="WP_210551017.1">
    <property type="nucleotide sequence ID" value="NZ_JARAYT010000010.1"/>
</dbReference>
<sequence length="215" mass="23660">MIEHTYFGWNRLTHTTTCTSPTWDIDVRHDPGTRPLVLPDVAHQCPDNHCAHKGEFDRVTVRVICRSCDTAHVITGEALTRVTTTTDALGYGQPPRQMAGLYLWPSRPVLHGHGPGPSGQDDQPFEYLVTTTLVDRLTPDDCVGVISRHRTAGGHSRWWAGAVSTPPPLRVLPEPGEYRLAWAHRSSDHTTVDQAAAWIAATIDPAQQTPLVVAV</sequence>
<evidence type="ECO:0000313" key="2">
    <source>
        <dbReference type="Proteomes" id="UP001271274"/>
    </source>
</evidence>
<accession>A0ABU4NRE0</accession>
<dbReference type="Proteomes" id="UP001271274">
    <property type="component" value="Unassembled WGS sequence"/>
</dbReference>
<name>A0ABU4NRE0_9ACTN</name>
<organism evidence="1 2">
    <name type="scientific">Streptomyces europaeiscabiei</name>
    <dbReference type="NCBI Taxonomy" id="146819"/>
    <lineage>
        <taxon>Bacteria</taxon>
        <taxon>Bacillati</taxon>
        <taxon>Actinomycetota</taxon>
        <taxon>Actinomycetes</taxon>
        <taxon>Kitasatosporales</taxon>
        <taxon>Streptomycetaceae</taxon>
        <taxon>Streptomyces</taxon>
    </lineage>
</organism>
<reference evidence="1 2" key="1">
    <citation type="journal article" date="2023" name="Microb. Genom.">
        <title>Mesoterricola silvestris gen. nov., sp. nov., Mesoterricola sediminis sp. nov., Geothrix oryzae sp. nov., Geothrix edaphica sp. nov., Geothrix rubra sp. nov., and Geothrix limicola sp. nov., six novel members of Acidobacteriota isolated from soils.</title>
        <authorList>
            <person name="Weisberg A.J."/>
            <person name="Pearce E."/>
            <person name="Kramer C.G."/>
            <person name="Chang J.H."/>
            <person name="Clarke C.R."/>
        </authorList>
    </citation>
    <scope>NUCLEOTIDE SEQUENCE [LARGE SCALE GENOMIC DNA]</scope>
    <source>
        <strain evidence="1 2">ID09-01A</strain>
    </source>
</reference>
<comment type="caution">
    <text evidence="1">The sequence shown here is derived from an EMBL/GenBank/DDBJ whole genome shotgun (WGS) entry which is preliminary data.</text>
</comment>
<protein>
    <submittedName>
        <fullName evidence="1">Uncharacterized protein</fullName>
    </submittedName>
</protein>
<keyword evidence="2" id="KW-1185">Reference proteome</keyword>